<keyword evidence="2" id="KW-1185">Reference proteome</keyword>
<dbReference type="EMBL" id="BAABAJ010000009">
    <property type="protein sequence ID" value="GAA3921577.1"/>
    <property type="molecule type" value="Genomic_DNA"/>
</dbReference>
<name>A0ABP7MI40_9ACTN</name>
<gene>
    <name evidence="1" type="ORF">GCM10022244_33530</name>
</gene>
<dbReference type="InterPro" id="IPR011990">
    <property type="entry name" value="TPR-like_helical_dom_sf"/>
</dbReference>
<dbReference type="Gene3D" id="1.25.40.10">
    <property type="entry name" value="Tetratricopeptide repeat domain"/>
    <property type="match status" value="1"/>
</dbReference>
<proteinExistence type="predicted"/>
<evidence type="ECO:0000313" key="2">
    <source>
        <dbReference type="Proteomes" id="UP001501000"/>
    </source>
</evidence>
<comment type="caution">
    <text evidence="1">The sequence shown here is derived from an EMBL/GenBank/DDBJ whole genome shotgun (WGS) entry which is preliminary data.</text>
</comment>
<organism evidence="1 2">
    <name type="scientific">Streptomyces gulbargensis</name>
    <dbReference type="NCBI Taxonomy" id="364901"/>
    <lineage>
        <taxon>Bacteria</taxon>
        <taxon>Bacillati</taxon>
        <taxon>Actinomycetota</taxon>
        <taxon>Actinomycetes</taxon>
        <taxon>Kitasatosporales</taxon>
        <taxon>Streptomycetaceae</taxon>
        <taxon>Streptomyces</taxon>
    </lineage>
</organism>
<accession>A0ABP7MI40</accession>
<dbReference type="RefSeq" id="WP_345283401.1">
    <property type="nucleotide sequence ID" value="NZ_BAABAJ010000009.1"/>
</dbReference>
<dbReference type="Proteomes" id="UP001501000">
    <property type="component" value="Unassembled WGS sequence"/>
</dbReference>
<protein>
    <submittedName>
        <fullName evidence="1">Uncharacterized protein</fullName>
    </submittedName>
</protein>
<sequence>MSAPTTDPVARARDAVARESWAEAYALLHAHDAHPTRAVAARDLSALAEAAWWAGHVEESVAARLRAHAAHVAAGDHRGAGLEAWWLHHTYAGLDRPAAAAGWLRRARHHLDDLPPCPEQCFLAWTDAERAAAHGDPVTALTASHLMTALAACSGSPDLIVLARQAAASVLLAQGRRAEGLALLDEVVRSATGGALSGRFTGLLLSLALTRCLRAADLPRAVAWTDAATAWAAAPWTGRPTGAPLAAPSCENPFRGVFRARRAEVLDLLGVWTRAESEARQACHEIPADQPEAAAAAYRTAGDLQRRQGRLAEAALSYARVHDLDRLPQPGLALLRLAQGRPDAAVAGLDLALAHQDDPRRDLLGRSRLLAARTEAGLAAGDVRGAARAAAALHTLAGDAPLPRALAGTAYGSVCLARTASGTTAEAVTVLRRARDAWLALGVPYEAARTRTLLAAAHRAAGDTDAARRELTSARATFHHLGALPDAHRAATLLRSPRTRPPGGAPSG</sequence>
<reference evidence="2" key="1">
    <citation type="journal article" date="2019" name="Int. J. Syst. Evol. Microbiol.">
        <title>The Global Catalogue of Microorganisms (GCM) 10K type strain sequencing project: providing services to taxonomists for standard genome sequencing and annotation.</title>
        <authorList>
            <consortium name="The Broad Institute Genomics Platform"/>
            <consortium name="The Broad Institute Genome Sequencing Center for Infectious Disease"/>
            <person name="Wu L."/>
            <person name="Ma J."/>
        </authorList>
    </citation>
    <scope>NUCLEOTIDE SEQUENCE [LARGE SCALE GENOMIC DNA]</scope>
    <source>
        <strain evidence="2">JCM 16956</strain>
    </source>
</reference>
<evidence type="ECO:0000313" key="1">
    <source>
        <dbReference type="EMBL" id="GAA3921577.1"/>
    </source>
</evidence>